<dbReference type="PROSITE" id="PS50109">
    <property type="entry name" value="HIS_KIN"/>
    <property type="match status" value="1"/>
</dbReference>
<evidence type="ECO:0000256" key="4">
    <source>
        <dbReference type="ARBA" id="ARBA00023012"/>
    </source>
</evidence>
<feature type="domain" description="Response regulatory" evidence="9">
    <location>
        <begin position="655"/>
        <end position="771"/>
    </location>
</feature>
<dbReference type="SUPFAM" id="SSF47384">
    <property type="entry name" value="Homodimeric domain of signal transducing histidine kinase"/>
    <property type="match status" value="1"/>
</dbReference>
<evidence type="ECO:0000313" key="10">
    <source>
        <dbReference type="EMBL" id="MYL26878.1"/>
    </source>
</evidence>
<dbReference type="OrthoDB" id="5555669at2"/>
<keyword evidence="4" id="KW-0902">Two-component regulatory system</keyword>
<keyword evidence="7" id="KW-1133">Transmembrane helix</keyword>
<dbReference type="SMART" id="SM00388">
    <property type="entry name" value="HisKA"/>
    <property type="match status" value="1"/>
</dbReference>
<dbReference type="SMART" id="SM00387">
    <property type="entry name" value="HATPase_c"/>
    <property type="match status" value="1"/>
</dbReference>
<accession>A0A9X5B5U8</accession>
<dbReference type="Gene3D" id="6.10.340.10">
    <property type="match status" value="1"/>
</dbReference>
<evidence type="ECO:0000256" key="1">
    <source>
        <dbReference type="ARBA" id="ARBA00000085"/>
    </source>
</evidence>
<reference evidence="10 11" key="1">
    <citation type="submission" date="2019-11" db="EMBL/GenBank/DDBJ databases">
        <title>Genome sequences of 17 halophilic strains isolated from different environments.</title>
        <authorList>
            <person name="Furrow R.E."/>
        </authorList>
    </citation>
    <scope>NUCLEOTIDE SEQUENCE [LARGE SCALE GENOMIC DNA]</scope>
    <source>
        <strain evidence="10 11">22507_15_FS</strain>
    </source>
</reference>
<dbReference type="AlphaFoldDB" id="A0A9X5B5U8"/>
<comment type="catalytic activity">
    <reaction evidence="1">
        <text>ATP + protein L-histidine = ADP + protein N-phospho-L-histidine.</text>
        <dbReference type="EC" id="2.7.13.3"/>
    </reaction>
</comment>
<feature type="coiled-coil region" evidence="6">
    <location>
        <begin position="232"/>
        <end position="288"/>
    </location>
</feature>
<dbReference type="Pfam" id="PF02518">
    <property type="entry name" value="HATPase_c"/>
    <property type="match status" value="1"/>
</dbReference>
<dbReference type="Proteomes" id="UP000460751">
    <property type="component" value="Unassembled WGS sequence"/>
</dbReference>
<dbReference type="InterPro" id="IPR004358">
    <property type="entry name" value="Sig_transdc_His_kin-like_C"/>
</dbReference>
<proteinExistence type="predicted"/>
<dbReference type="EMBL" id="WMEX01000004">
    <property type="protein sequence ID" value="MYL26878.1"/>
    <property type="molecule type" value="Genomic_DNA"/>
</dbReference>
<keyword evidence="7" id="KW-0812">Transmembrane</keyword>
<dbReference type="InterPro" id="IPR003594">
    <property type="entry name" value="HATPase_dom"/>
</dbReference>
<dbReference type="Pfam" id="PF00072">
    <property type="entry name" value="Response_reg"/>
    <property type="match status" value="1"/>
</dbReference>
<feature type="modified residue" description="4-aspartylphosphate" evidence="5">
    <location>
        <position position="704"/>
    </location>
</feature>
<keyword evidence="7" id="KW-0472">Membrane</keyword>
<comment type="caution">
    <text evidence="10">The sequence shown here is derived from an EMBL/GenBank/DDBJ whole genome shotgun (WGS) entry which is preliminary data.</text>
</comment>
<feature type="transmembrane region" description="Helical" evidence="7">
    <location>
        <begin position="17"/>
        <end position="38"/>
    </location>
</feature>
<evidence type="ECO:0000256" key="7">
    <source>
        <dbReference type="SAM" id="Phobius"/>
    </source>
</evidence>
<dbReference type="PROSITE" id="PS50110">
    <property type="entry name" value="RESPONSE_REGULATORY"/>
    <property type="match status" value="1"/>
</dbReference>
<protein>
    <recommendedName>
        <fullName evidence="2">histidine kinase</fullName>
        <ecNumber evidence="2">2.7.13.3</ecNumber>
    </recommendedName>
</protein>
<dbReference type="SUPFAM" id="SSF55874">
    <property type="entry name" value="ATPase domain of HSP90 chaperone/DNA topoisomerase II/histidine kinase"/>
    <property type="match status" value="1"/>
</dbReference>
<dbReference type="SUPFAM" id="SSF52172">
    <property type="entry name" value="CheY-like"/>
    <property type="match status" value="1"/>
</dbReference>
<keyword evidence="6" id="KW-0175">Coiled coil</keyword>
<dbReference type="FunFam" id="3.30.565.10:FF:000010">
    <property type="entry name" value="Sensor histidine kinase RcsC"/>
    <property type="match status" value="1"/>
</dbReference>
<dbReference type="PANTHER" id="PTHR45339">
    <property type="entry name" value="HYBRID SIGNAL TRANSDUCTION HISTIDINE KINASE J"/>
    <property type="match status" value="1"/>
</dbReference>
<dbReference type="CDD" id="cd17546">
    <property type="entry name" value="REC_hyHK_CKI1_RcsC-like"/>
    <property type="match status" value="1"/>
</dbReference>
<gene>
    <name evidence="10" type="ORF">GLW01_08725</name>
</gene>
<evidence type="ECO:0000256" key="2">
    <source>
        <dbReference type="ARBA" id="ARBA00012438"/>
    </source>
</evidence>
<dbReference type="SMART" id="SM00448">
    <property type="entry name" value="REC"/>
    <property type="match status" value="1"/>
</dbReference>
<evidence type="ECO:0000256" key="5">
    <source>
        <dbReference type="PROSITE-ProRule" id="PRU00169"/>
    </source>
</evidence>
<evidence type="ECO:0000256" key="3">
    <source>
        <dbReference type="ARBA" id="ARBA00022553"/>
    </source>
</evidence>
<dbReference type="InterPro" id="IPR003661">
    <property type="entry name" value="HisK_dim/P_dom"/>
</dbReference>
<dbReference type="Gene3D" id="3.40.50.2300">
    <property type="match status" value="1"/>
</dbReference>
<feature type="domain" description="Histidine kinase" evidence="8">
    <location>
        <begin position="298"/>
        <end position="515"/>
    </location>
</feature>
<evidence type="ECO:0000313" key="11">
    <source>
        <dbReference type="Proteomes" id="UP000460751"/>
    </source>
</evidence>
<evidence type="ECO:0000259" key="8">
    <source>
        <dbReference type="PROSITE" id="PS50109"/>
    </source>
</evidence>
<keyword evidence="11" id="KW-1185">Reference proteome</keyword>
<dbReference type="InterPro" id="IPR005467">
    <property type="entry name" value="His_kinase_dom"/>
</dbReference>
<dbReference type="InterPro" id="IPR036890">
    <property type="entry name" value="HATPase_C_sf"/>
</dbReference>
<name>A0A9X5B5U8_9GAMM</name>
<evidence type="ECO:0000256" key="6">
    <source>
        <dbReference type="SAM" id="Coils"/>
    </source>
</evidence>
<dbReference type="CDD" id="cd00082">
    <property type="entry name" value="HisKA"/>
    <property type="match status" value="1"/>
</dbReference>
<dbReference type="RefSeq" id="WP_160898820.1">
    <property type="nucleotide sequence ID" value="NZ_WMEX01000004.1"/>
</dbReference>
<dbReference type="Gene3D" id="3.30.565.10">
    <property type="entry name" value="Histidine kinase-like ATPase, C-terminal domain"/>
    <property type="match status" value="1"/>
</dbReference>
<dbReference type="InterPro" id="IPR011006">
    <property type="entry name" value="CheY-like_superfamily"/>
</dbReference>
<dbReference type="InterPro" id="IPR001789">
    <property type="entry name" value="Sig_transdc_resp-reg_receiver"/>
</dbReference>
<dbReference type="GO" id="GO:0000155">
    <property type="term" value="F:phosphorelay sensor kinase activity"/>
    <property type="evidence" value="ECO:0007669"/>
    <property type="project" value="InterPro"/>
</dbReference>
<evidence type="ECO:0000259" key="9">
    <source>
        <dbReference type="PROSITE" id="PS50110"/>
    </source>
</evidence>
<dbReference type="PANTHER" id="PTHR45339:SF3">
    <property type="entry name" value="HISTIDINE KINASE"/>
    <property type="match status" value="1"/>
</dbReference>
<dbReference type="PRINTS" id="PR00344">
    <property type="entry name" value="BCTRLSENSOR"/>
</dbReference>
<keyword evidence="3 5" id="KW-0597">Phosphoprotein</keyword>
<feature type="transmembrane region" description="Helical" evidence="7">
    <location>
        <begin position="159"/>
        <end position="183"/>
    </location>
</feature>
<dbReference type="Pfam" id="PF00512">
    <property type="entry name" value="HisKA"/>
    <property type="match status" value="1"/>
</dbReference>
<sequence>MDSRLSQRLSFRLTRNVVLAALTLGVLLNLGVVTLDYFNARSNMNSEIRALMEISHSPASQIAYNIDTRLAEELLDGLLRHPAIVSARIEDPQGRILAQRQRPTSDSPYRWLSDSLFQPRRDYSEQLHVSQLQEMELGHLHVTIDTYPFGSTFLQRAGYTLLSGFIMSLALAGLLLVIFYLMITKPLLRVVSGLQDVDSDNAEKARLPTPRRHEHDEIGLLVHITNEHLDTIDNSLQKLREAEGRLKEYNEKLAQIVEARTSEIRDKNEALQRSNRALIDAREEALETARARADFLASMSHEIRTPLNGLLGMLRLALENRLSAPQRERMELALSAGENLVALVNDILDISKVEAGKLTLEHIGLDPGALAEECATLFAQQSVRTADVAIVTRIAPDIEPVYLGDPTRLRQIINNLMGNAIKFTSRGQITLSLDPHHDGLELVVTDTGIGMSREAQKMVFSPFSQGQADTARRFGGTGLGLTLCRQLVDRMGGTIEVSSQEQEGTRVRVHLPLEVDPEATPRSGESDFGGMHTLLLTGRDNPHAPPLQDHLRYWGAHVRHQTTLPETGAGLDVKNQDLIIIDSQDTGWRALLDRAQRCPPVVHLGTDGDGADRSETIQLPLVRRQLVNTLRIAIGLTAVGSPSHEGAPRSSVALDVLLVEDNQVNQMVASGMLRKLGHRVVVRENGQLALEYLQSNHCDLVLMDCQMPVMDGFEATRTIRATEGLAHLPVIAVTANAMEGDREQCLSAGMNDYLTKPYSIEAMREVLERWGAGAEAQSSRG</sequence>
<dbReference type="InterPro" id="IPR036097">
    <property type="entry name" value="HisK_dim/P_sf"/>
</dbReference>
<dbReference type="EC" id="2.7.13.3" evidence="2"/>
<organism evidence="10 11">
    <name type="scientific">Vreelandella halophila</name>
    <dbReference type="NCBI Taxonomy" id="86177"/>
    <lineage>
        <taxon>Bacteria</taxon>
        <taxon>Pseudomonadati</taxon>
        <taxon>Pseudomonadota</taxon>
        <taxon>Gammaproteobacteria</taxon>
        <taxon>Oceanospirillales</taxon>
        <taxon>Halomonadaceae</taxon>
        <taxon>Vreelandella</taxon>
    </lineage>
</organism>
<dbReference type="CDD" id="cd16922">
    <property type="entry name" value="HATPase_EvgS-ArcB-TorS-like"/>
    <property type="match status" value="1"/>
</dbReference>
<dbReference type="Gene3D" id="1.10.287.130">
    <property type="match status" value="1"/>
</dbReference>